<evidence type="ECO:0000256" key="2">
    <source>
        <dbReference type="ARBA" id="ARBA00022737"/>
    </source>
</evidence>
<dbReference type="EMBL" id="KL198068">
    <property type="protein sequence ID" value="KDQ10403.1"/>
    <property type="molecule type" value="Genomic_DNA"/>
</dbReference>
<evidence type="ECO:0000256" key="4">
    <source>
        <dbReference type="ARBA" id="ARBA00022833"/>
    </source>
</evidence>
<dbReference type="Gene3D" id="3.30.160.60">
    <property type="entry name" value="Classic Zinc Finger"/>
    <property type="match status" value="2"/>
</dbReference>
<reference evidence="8" key="1">
    <citation type="journal article" date="2014" name="Proc. Natl. Acad. Sci. U.S.A.">
        <title>Extensive sampling of basidiomycete genomes demonstrates inadequacy of the white-rot/brown-rot paradigm for wood decay fungi.</title>
        <authorList>
            <person name="Riley R."/>
            <person name="Salamov A.A."/>
            <person name="Brown D.W."/>
            <person name="Nagy L.G."/>
            <person name="Floudas D."/>
            <person name="Held B.W."/>
            <person name="Levasseur A."/>
            <person name="Lombard V."/>
            <person name="Morin E."/>
            <person name="Otillar R."/>
            <person name="Lindquist E.A."/>
            <person name="Sun H."/>
            <person name="LaButti K.M."/>
            <person name="Schmutz J."/>
            <person name="Jabbour D."/>
            <person name="Luo H."/>
            <person name="Baker S.E."/>
            <person name="Pisabarro A.G."/>
            <person name="Walton J.D."/>
            <person name="Blanchette R.A."/>
            <person name="Henrissat B."/>
            <person name="Martin F."/>
            <person name="Cullen D."/>
            <person name="Hibbett D.S."/>
            <person name="Grigoriev I.V."/>
        </authorList>
    </citation>
    <scope>NUCLEOTIDE SEQUENCE [LARGE SCALE GENOMIC DNA]</scope>
    <source>
        <strain evidence="8">FD-172 SS1</strain>
    </source>
</reference>
<feature type="domain" description="C2H2-type" evidence="6">
    <location>
        <begin position="15"/>
        <end position="43"/>
    </location>
</feature>
<organism evidence="7 8">
    <name type="scientific">Botryobasidium botryosum (strain FD-172 SS1)</name>
    <dbReference type="NCBI Taxonomy" id="930990"/>
    <lineage>
        <taxon>Eukaryota</taxon>
        <taxon>Fungi</taxon>
        <taxon>Dikarya</taxon>
        <taxon>Basidiomycota</taxon>
        <taxon>Agaricomycotina</taxon>
        <taxon>Agaricomycetes</taxon>
        <taxon>Cantharellales</taxon>
        <taxon>Botryobasidiaceae</taxon>
        <taxon>Botryobasidium</taxon>
    </lineage>
</organism>
<dbReference type="PANTHER" id="PTHR19818">
    <property type="entry name" value="ZINC FINGER PROTEIN ZIC AND GLI"/>
    <property type="match status" value="1"/>
</dbReference>
<dbReference type="SUPFAM" id="SSF57667">
    <property type="entry name" value="beta-beta-alpha zinc fingers"/>
    <property type="match status" value="1"/>
</dbReference>
<dbReference type="InterPro" id="IPR036236">
    <property type="entry name" value="Znf_C2H2_sf"/>
</dbReference>
<dbReference type="GO" id="GO:0000978">
    <property type="term" value="F:RNA polymerase II cis-regulatory region sequence-specific DNA binding"/>
    <property type="evidence" value="ECO:0007669"/>
    <property type="project" value="TreeGrafter"/>
</dbReference>
<dbReference type="STRING" id="930990.A0A067M3R5"/>
<accession>A0A067M3R5</accession>
<evidence type="ECO:0000259" key="6">
    <source>
        <dbReference type="PROSITE" id="PS50157"/>
    </source>
</evidence>
<name>A0A067M3R5_BOTB1</name>
<dbReference type="GO" id="GO:0000981">
    <property type="term" value="F:DNA-binding transcription factor activity, RNA polymerase II-specific"/>
    <property type="evidence" value="ECO:0007669"/>
    <property type="project" value="TreeGrafter"/>
</dbReference>
<dbReference type="GO" id="GO:0005634">
    <property type="term" value="C:nucleus"/>
    <property type="evidence" value="ECO:0007669"/>
    <property type="project" value="UniProtKB-ARBA"/>
</dbReference>
<dbReference type="OrthoDB" id="6365676at2759"/>
<dbReference type="Pfam" id="PF00096">
    <property type="entry name" value="zf-C2H2"/>
    <property type="match status" value="1"/>
</dbReference>
<dbReference type="HOGENOM" id="CLU_1219526_0_0_1"/>
<dbReference type="SMART" id="SM00355">
    <property type="entry name" value="ZnF_C2H2"/>
    <property type="match status" value="4"/>
</dbReference>
<evidence type="ECO:0000256" key="3">
    <source>
        <dbReference type="ARBA" id="ARBA00022771"/>
    </source>
</evidence>
<keyword evidence="3 5" id="KW-0863">Zinc-finger</keyword>
<dbReference type="AlphaFoldDB" id="A0A067M3R5"/>
<sequence length="227" mass="25796">MHTKHTAPPDSSPTHRCQPCGRSFTNKSHLNRHIRHKHQREQCYRCEVAGCGYRSQQRGNVILHMKSHESPSAFKCTFCARVLKSSSGKTKHEEKCKFHYGCQEADCPETYPTEAELLQHMQQHQDKLCEDSPPLDNFHNLPDCDAMGYSDGSGIIYSEATLYDPSMSTLALELGESWAPESQDQQEAWLQMFGPLLLEYSQPFSSNQVLSVVSPSSPFFTRDCQHL</sequence>
<feature type="domain" description="C2H2-type" evidence="6">
    <location>
        <begin position="100"/>
        <end position="124"/>
    </location>
</feature>
<dbReference type="GO" id="GO:0045944">
    <property type="term" value="P:positive regulation of transcription by RNA polymerase II"/>
    <property type="evidence" value="ECO:0007669"/>
    <property type="project" value="UniProtKB-ARBA"/>
</dbReference>
<dbReference type="InterPro" id="IPR050329">
    <property type="entry name" value="GLI_C2H2-zinc-finger"/>
</dbReference>
<dbReference type="PANTHER" id="PTHR19818:SF139">
    <property type="entry name" value="PAIR-RULE PROTEIN ODD-PAIRED"/>
    <property type="match status" value="1"/>
</dbReference>
<keyword evidence="8" id="KW-1185">Reference proteome</keyword>
<keyword evidence="4" id="KW-0862">Zinc</keyword>
<protein>
    <recommendedName>
        <fullName evidence="6">C2H2-type domain-containing protein</fullName>
    </recommendedName>
</protein>
<evidence type="ECO:0000313" key="8">
    <source>
        <dbReference type="Proteomes" id="UP000027195"/>
    </source>
</evidence>
<evidence type="ECO:0000256" key="1">
    <source>
        <dbReference type="ARBA" id="ARBA00022723"/>
    </source>
</evidence>
<evidence type="ECO:0000313" key="7">
    <source>
        <dbReference type="EMBL" id="KDQ10403.1"/>
    </source>
</evidence>
<keyword evidence="2" id="KW-0677">Repeat</keyword>
<keyword evidence="1" id="KW-0479">Metal-binding</keyword>
<gene>
    <name evidence="7" type="ORF">BOTBODRAFT_495689</name>
</gene>
<proteinExistence type="predicted"/>
<dbReference type="PROSITE" id="PS00028">
    <property type="entry name" value="ZINC_FINGER_C2H2_1"/>
    <property type="match status" value="2"/>
</dbReference>
<evidence type="ECO:0000256" key="5">
    <source>
        <dbReference type="PROSITE-ProRule" id="PRU00042"/>
    </source>
</evidence>
<dbReference type="GO" id="GO:0008270">
    <property type="term" value="F:zinc ion binding"/>
    <property type="evidence" value="ECO:0007669"/>
    <property type="project" value="UniProtKB-KW"/>
</dbReference>
<dbReference type="InParanoid" id="A0A067M3R5"/>
<feature type="domain" description="C2H2-type" evidence="6">
    <location>
        <begin position="44"/>
        <end position="73"/>
    </location>
</feature>
<dbReference type="PROSITE" id="PS50157">
    <property type="entry name" value="ZINC_FINGER_C2H2_2"/>
    <property type="match status" value="3"/>
</dbReference>
<dbReference type="InterPro" id="IPR013087">
    <property type="entry name" value="Znf_C2H2_type"/>
</dbReference>
<dbReference type="Proteomes" id="UP000027195">
    <property type="component" value="Unassembled WGS sequence"/>
</dbReference>